<feature type="compositionally biased region" description="Polar residues" evidence="1">
    <location>
        <begin position="180"/>
        <end position="192"/>
    </location>
</feature>
<feature type="compositionally biased region" description="Basic and acidic residues" evidence="1">
    <location>
        <begin position="57"/>
        <end position="147"/>
    </location>
</feature>
<reference evidence="3 4" key="2">
    <citation type="submission" date="2024-05" db="EMBL/GenBank/DDBJ databases">
        <authorList>
            <person name="Chen Y."/>
            <person name="Shah S."/>
            <person name="Dougan E. K."/>
            <person name="Thang M."/>
            <person name="Chan C."/>
        </authorList>
    </citation>
    <scope>NUCLEOTIDE SEQUENCE [LARGE SCALE GENOMIC DNA]</scope>
</reference>
<evidence type="ECO:0000313" key="2">
    <source>
        <dbReference type="EMBL" id="CAI4004500.1"/>
    </source>
</evidence>
<reference evidence="2" key="1">
    <citation type="submission" date="2022-10" db="EMBL/GenBank/DDBJ databases">
        <authorList>
            <person name="Chen Y."/>
            <person name="Dougan E. K."/>
            <person name="Chan C."/>
            <person name="Rhodes N."/>
            <person name="Thang M."/>
        </authorList>
    </citation>
    <scope>NUCLEOTIDE SEQUENCE</scope>
</reference>
<evidence type="ECO:0000256" key="1">
    <source>
        <dbReference type="SAM" id="MobiDB-lite"/>
    </source>
</evidence>
<dbReference type="OrthoDB" id="438176at2759"/>
<dbReference type="AlphaFoldDB" id="A0A9P1D7S9"/>
<evidence type="ECO:0000313" key="4">
    <source>
        <dbReference type="Proteomes" id="UP001152797"/>
    </source>
</evidence>
<gene>
    <name evidence="2" type="ORF">C1SCF055_LOCUS30282</name>
</gene>
<feature type="region of interest" description="Disordered" evidence="1">
    <location>
        <begin position="1"/>
        <end position="197"/>
    </location>
</feature>
<organism evidence="2">
    <name type="scientific">Cladocopium goreaui</name>
    <dbReference type="NCBI Taxonomy" id="2562237"/>
    <lineage>
        <taxon>Eukaryota</taxon>
        <taxon>Sar</taxon>
        <taxon>Alveolata</taxon>
        <taxon>Dinophyceae</taxon>
        <taxon>Suessiales</taxon>
        <taxon>Symbiodiniaceae</taxon>
        <taxon>Cladocopium</taxon>
    </lineage>
</organism>
<dbReference type="EMBL" id="CAMXCT010003446">
    <property type="protein sequence ID" value="CAI4004500.1"/>
    <property type="molecule type" value="Genomic_DNA"/>
</dbReference>
<dbReference type="EMBL" id="CAMXCT020003446">
    <property type="protein sequence ID" value="CAL1157875.1"/>
    <property type="molecule type" value="Genomic_DNA"/>
</dbReference>
<comment type="caution">
    <text evidence="2">The sequence shown here is derived from an EMBL/GenBank/DDBJ whole genome shotgun (WGS) entry which is preliminary data.</text>
</comment>
<feature type="compositionally biased region" description="Basic and acidic residues" evidence="1">
    <location>
        <begin position="18"/>
        <end position="47"/>
    </location>
</feature>
<name>A0A9P1D7S9_9DINO</name>
<evidence type="ECO:0000313" key="3">
    <source>
        <dbReference type="EMBL" id="CAL4791812.1"/>
    </source>
</evidence>
<proteinExistence type="predicted"/>
<dbReference type="Proteomes" id="UP001152797">
    <property type="component" value="Unassembled WGS sequence"/>
</dbReference>
<sequence>MAKTKAVAAPAARVRGKTKPEKVQKGILKKKPEKEPKKGKGSKDPKSSKAPKRKDKKEKEERKKDTTASKRKIKFAEDEMEKKPKREEKNKKDGKSPTSTRAEKPKEKKQKSEDKGGAKSTRPDTGKADASQKAKVEKQDKAKDKKDKKEKKEKKDKKDSGPSECTELVLATPLSKNRGLESQSSDLFSLSGGTPALLQDDLSDIEAATKEAKAKGISLADHMREVSEAAVEQHMLEIVAGDGDRDSDSSTDTSSEESSSEEDEAETNTEEGKVAASLATGSQAIEASTAQIQKANSKTHHKEWCKFSRQCMDKAKFPASLATYYLQSKTDLFQEWINCAEDWSKVELNYERRVTDKRQFKKSRKGMKPRDIIKQYGQQKGEALIAKLKERNMYEEDEDFPKDEEYWYYVGQGGEVSRKTGVDEATSVRVNDREPNKEMVLALTSEGAPLGPGAMPRIGRTNEAGEKAVVEALTSEAATKAKKAKAKKEEKGSKETEVMLPKTPKEEAQALSADVLKSATEARKYALALKHLNYSGELVRSLMDFSSKMENAYDKITKYSRSDNVGDKEWTDIIKFIQGQQKWYEQAEACPHYHHPVVWGKLDC</sequence>
<keyword evidence="4" id="KW-1185">Reference proteome</keyword>
<dbReference type="EMBL" id="CAMXCT030003446">
    <property type="protein sequence ID" value="CAL4791812.1"/>
    <property type="molecule type" value="Genomic_DNA"/>
</dbReference>
<protein>
    <submittedName>
        <fullName evidence="2">Uncharacterized protein</fullName>
    </submittedName>
</protein>
<feature type="region of interest" description="Disordered" evidence="1">
    <location>
        <begin position="239"/>
        <end position="276"/>
    </location>
</feature>
<feature type="compositionally biased region" description="Low complexity" evidence="1">
    <location>
        <begin position="1"/>
        <end position="13"/>
    </location>
</feature>
<accession>A0A9P1D7S9</accession>
<feature type="compositionally biased region" description="Acidic residues" evidence="1">
    <location>
        <begin position="254"/>
        <end position="269"/>
    </location>
</feature>